<evidence type="ECO:0000313" key="2">
    <source>
        <dbReference type="EMBL" id="CAF4044266.1"/>
    </source>
</evidence>
<organism evidence="1 3">
    <name type="scientific">Didymodactylos carnosus</name>
    <dbReference type="NCBI Taxonomy" id="1234261"/>
    <lineage>
        <taxon>Eukaryota</taxon>
        <taxon>Metazoa</taxon>
        <taxon>Spiralia</taxon>
        <taxon>Gnathifera</taxon>
        <taxon>Rotifera</taxon>
        <taxon>Eurotatoria</taxon>
        <taxon>Bdelloidea</taxon>
        <taxon>Philodinida</taxon>
        <taxon>Philodinidae</taxon>
        <taxon>Didymodactylos</taxon>
    </lineage>
</organism>
<reference evidence="1" key="1">
    <citation type="submission" date="2021-02" db="EMBL/GenBank/DDBJ databases">
        <authorList>
            <person name="Nowell W R."/>
        </authorList>
    </citation>
    <scope>NUCLEOTIDE SEQUENCE</scope>
</reference>
<accession>A0A8S2ETQ5</accession>
<evidence type="ECO:0000313" key="1">
    <source>
        <dbReference type="EMBL" id="CAF1236715.1"/>
    </source>
</evidence>
<name>A0A8S2ETQ5_9BILA</name>
<dbReference type="Proteomes" id="UP000677228">
    <property type="component" value="Unassembled WGS sequence"/>
</dbReference>
<evidence type="ECO:0000313" key="3">
    <source>
        <dbReference type="Proteomes" id="UP000677228"/>
    </source>
</evidence>
<protein>
    <submittedName>
        <fullName evidence="1">Uncharacterized protein</fullName>
    </submittedName>
</protein>
<sequence>MSAYMPTVYSTSSDQHDSNSEMIALKSKMIDLQTSCSSLTEQNLQLVAEINLSKIELKRFVDDLKSSSSFDDKILLPSDPPYLIFII</sequence>
<dbReference type="EMBL" id="CAJOBA010037551">
    <property type="protein sequence ID" value="CAF4044266.1"/>
    <property type="molecule type" value="Genomic_DNA"/>
</dbReference>
<gene>
    <name evidence="1" type="ORF">OVA965_LOCUS25627</name>
    <name evidence="2" type="ORF">TMI583_LOCUS26355</name>
</gene>
<dbReference type="EMBL" id="CAJNOK010016006">
    <property type="protein sequence ID" value="CAF1236715.1"/>
    <property type="molecule type" value="Genomic_DNA"/>
</dbReference>
<dbReference type="Proteomes" id="UP000682733">
    <property type="component" value="Unassembled WGS sequence"/>
</dbReference>
<dbReference type="AlphaFoldDB" id="A0A8S2ETQ5"/>
<comment type="caution">
    <text evidence="1">The sequence shown here is derived from an EMBL/GenBank/DDBJ whole genome shotgun (WGS) entry which is preliminary data.</text>
</comment>
<proteinExistence type="predicted"/>